<protein>
    <submittedName>
        <fullName evidence="7">ABC transporter permease</fullName>
    </submittedName>
</protein>
<sequence length="339" mass="35360">MSVVETTKEIAGTEARASARSSFLKKRLGRFAPLLVLGALCLLLGLLNPSFFSLRNLIWGVANQAAIPLILSMGATFIIIMGSIDLSIEGVLCVGAMIVALLCTNDANSHHFGWWGPLLALLACTALGLLNGLVHVGLRIPSFMATLGLWFVGLGIGTVILGGTAVRVLDPHIRGIAFTRILDVPMAVWIAIAAFLLALLIERCTRFGRYVFAIGGGEDIAKLSGVPVARTRILAFTLAGFFTGIASLLASAQLGQANTTIADGRLFMTITAVVVGGTALTGGYGSVVNSLVGTLTVVVLANGMVLLGISPYVHETVQGLMIIAAVALSVRRGAQLVIK</sequence>
<dbReference type="Proteomes" id="UP000708298">
    <property type="component" value="Unassembled WGS sequence"/>
</dbReference>
<dbReference type="GO" id="GO:0005886">
    <property type="term" value="C:plasma membrane"/>
    <property type="evidence" value="ECO:0007669"/>
    <property type="project" value="UniProtKB-SubCell"/>
</dbReference>
<accession>A0A963YVQ1</accession>
<keyword evidence="4 6" id="KW-1133">Transmembrane helix</keyword>
<dbReference type="PANTHER" id="PTHR32196:SF72">
    <property type="entry name" value="RIBOSE IMPORT PERMEASE PROTEIN RBSC"/>
    <property type="match status" value="1"/>
</dbReference>
<gene>
    <name evidence="7" type="ORF">ASILVAE211_21405</name>
</gene>
<evidence type="ECO:0000313" key="8">
    <source>
        <dbReference type="Proteomes" id="UP000708298"/>
    </source>
</evidence>
<comment type="caution">
    <text evidence="7">The sequence shown here is derived from an EMBL/GenBank/DDBJ whole genome shotgun (WGS) entry which is preliminary data.</text>
</comment>
<evidence type="ECO:0000256" key="3">
    <source>
        <dbReference type="ARBA" id="ARBA00022692"/>
    </source>
</evidence>
<name>A0A963YVQ1_9PROT</name>
<feature type="transmembrane region" description="Helical" evidence="6">
    <location>
        <begin position="291"/>
        <end position="310"/>
    </location>
</feature>
<dbReference type="AlphaFoldDB" id="A0A963YVQ1"/>
<dbReference type="GO" id="GO:0022857">
    <property type="term" value="F:transmembrane transporter activity"/>
    <property type="evidence" value="ECO:0007669"/>
    <property type="project" value="InterPro"/>
</dbReference>
<evidence type="ECO:0000256" key="5">
    <source>
        <dbReference type="ARBA" id="ARBA00023136"/>
    </source>
</evidence>
<dbReference type="InterPro" id="IPR001851">
    <property type="entry name" value="ABC_transp_permease"/>
</dbReference>
<dbReference type="RefSeq" id="WP_227323415.1">
    <property type="nucleotide sequence ID" value="NZ_JAESVB010000017.1"/>
</dbReference>
<evidence type="ECO:0000256" key="6">
    <source>
        <dbReference type="SAM" id="Phobius"/>
    </source>
</evidence>
<evidence type="ECO:0000256" key="1">
    <source>
        <dbReference type="ARBA" id="ARBA00004651"/>
    </source>
</evidence>
<feature type="transmembrane region" description="Helical" evidence="6">
    <location>
        <begin position="86"/>
        <end position="102"/>
    </location>
</feature>
<feature type="transmembrane region" description="Helical" evidence="6">
    <location>
        <begin position="57"/>
        <end position="79"/>
    </location>
</feature>
<feature type="transmembrane region" description="Helical" evidence="6">
    <location>
        <begin position="146"/>
        <end position="169"/>
    </location>
</feature>
<feature type="transmembrane region" description="Helical" evidence="6">
    <location>
        <begin position="233"/>
        <end position="254"/>
    </location>
</feature>
<evidence type="ECO:0000256" key="4">
    <source>
        <dbReference type="ARBA" id="ARBA00022989"/>
    </source>
</evidence>
<dbReference type="EMBL" id="JAESVB010000017">
    <property type="protein sequence ID" value="MCB8877766.1"/>
    <property type="molecule type" value="Genomic_DNA"/>
</dbReference>
<feature type="transmembrane region" description="Helical" evidence="6">
    <location>
        <begin position="181"/>
        <end position="201"/>
    </location>
</feature>
<reference evidence="7" key="1">
    <citation type="journal article" date="2021" name="Microorganisms">
        <title>Acidisoma silvae sp. nov. and Acidisomacellulosilytica sp. nov., Two Acidophilic Bacteria Isolated from Decaying Wood, Hydrolyzing Cellulose and Producing Poly-3-hydroxybutyrate.</title>
        <authorList>
            <person name="Mieszkin S."/>
            <person name="Pouder E."/>
            <person name="Uroz S."/>
            <person name="Simon-Colin C."/>
            <person name="Alain K."/>
        </authorList>
    </citation>
    <scope>NUCLEOTIDE SEQUENCE</scope>
    <source>
        <strain evidence="7">HW T2.11</strain>
    </source>
</reference>
<feature type="transmembrane region" description="Helical" evidence="6">
    <location>
        <begin position="31"/>
        <end position="51"/>
    </location>
</feature>
<keyword evidence="5 6" id="KW-0472">Membrane</keyword>
<reference evidence="7" key="2">
    <citation type="submission" date="2021-01" db="EMBL/GenBank/DDBJ databases">
        <authorList>
            <person name="Mieszkin S."/>
            <person name="Pouder E."/>
            <person name="Alain K."/>
        </authorList>
    </citation>
    <scope>NUCLEOTIDE SEQUENCE</scope>
    <source>
        <strain evidence="7">HW T2.11</strain>
    </source>
</reference>
<proteinExistence type="predicted"/>
<feature type="transmembrane region" description="Helical" evidence="6">
    <location>
        <begin position="114"/>
        <end position="134"/>
    </location>
</feature>
<dbReference type="PANTHER" id="PTHR32196">
    <property type="entry name" value="ABC TRANSPORTER PERMEASE PROTEIN YPHD-RELATED-RELATED"/>
    <property type="match status" value="1"/>
</dbReference>
<keyword evidence="3 6" id="KW-0812">Transmembrane</keyword>
<organism evidence="7 8">
    <name type="scientific">Acidisoma silvae</name>
    <dbReference type="NCBI Taxonomy" id="2802396"/>
    <lineage>
        <taxon>Bacteria</taxon>
        <taxon>Pseudomonadati</taxon>
        <taxon>Pseudomonadota</taxon>
        <taxon>Alphaproteobacteria</taxon>
        <taxon>Acetobacterales</taxon>
        <taxon>Acidocellaceae</taxon>
        <taxon>Acidisoma</taxon>
    </lineage>
</organism>
<keyword evidence="2" id="KW-1003">Cell membrane</keyword>
<feature type="transmembrane region" description="Helical" evidence="6">
    <location>
        <begin position="266"/>
        <end position="284"/>
    </location>
</feature>
<dbReference type="Pfam" id="PF02653">
    <property type="entry name" value="BPD_transp_2"/>
    <property type="match status" value="1"/>
</dbReference>
<keyword evidence="8" id="KW-1185">Reference proteome</keyword>
<evidence type="ECO:0000256" key="2">
    <source>
        <dbReference type="ARBA" id="ARBA00022475"/>
    </source>
</evidence>
<comment type="subcellular location">
    <subcellularLocation>
        <location evidence="1">Cell membrane</location>
        <topology evidence="1">Multi-pass membrane protein</topology>
    </subcellularLocation>
</comment>
<evidence type="ECO:0000313" key="7">
    <source>
        <dbReference type="EMBL" id="MCB8877766.1"/>
    </source>
</evidence>
<dbReference type="CDD" id="cd06579">
    <property type="entry name" value="TM_PBP1_transp_AraH_like"/>
    <property type="match status" value="1"/>
</dbReference>